<dbReference type="EMBL" id="JAUUTY010000005">
    <property type="protein sequence ID" value="KAK1625831.1"/>
    <property type="molecule type" value="Genomic_DNA"/>
</dbReference>
<dbReference type="SMART" id="SM00343">
    <property type="entry name" value="ZnF_C2HC"/>
    <property type="match status" value="2"/>
</dbReference>
<name>A0AAD8VYH2_LOLMU</name>
<feature type="compositionally biased region" description="Low complexity" evidence="2">
    <location>
        <begin position="154"/>
        <end position="182"/>
    </location>
</feature>
<evidence type="ECO:0000256" key="1">
    <source>
        <dbReference type="PROSITE-ProRule" id="PRU00047"/>
    </source>
</evidence>
<sequence>MASKVALSDSDRSDDSVTSRAPAPPLRSLVVAPAGHHLGSRGWADGAGPSHGRPVAVGGGDDPDAGLPWQTMEPRRARAARRGPERARRPSWRPMLASRPPPGGASSRVPAVLHGGCYNCGLEGHISAECTNDTLCVRCGGTKHTSRNCKRPRSASPPAAPPSAGGPQVDASPPAAAPAGPGRSWRDVACGSEGAPASSSGLVGFSAPFAPAAGSPIVSLSEGPSRPASPEPVDVCYVSPSLGMVQMEADLDRVSL</sequence>
<dbReference type="Pfam" id="PF00098">
    <property type="entry name" value="zf-CCHC"/>
    <property type="match status" value="1"/>
</dbReference>
<dbReference type="InterPro" id="IPR001878">
    <property type="entry name" value="Znf_CCHC"/>
</dbReference>
<feature type="domain" description="CCHC-type" evidence="3">
    <location>
        <begin position="117"/>
        <end position="132"/>
    </location>
</feature>
<dbReference type="GO" id="GO:0008270">
    <property type="term" value="F:zinc ion binding"/>
    <property type="evidence" value="ECO:0007669"/>
    <property type="project" value="UniProtKB-KW"/>
</dbReference>
<keyword evidence="1" id="KW-0479">Metal-binding</keyword>
<organism evidence="4 5">
    <name type="scientific">Lolium multiflorum</name>
    <name type="common">Italian ryegrass</name>
    <name type="synonym">Lolium perenne subsp. multiflorum</name>
    <dbReference type="NCBI Taxonomy" id="4521"/>
    <lineage>
        <taxon>Eukaryota</taxon>
        <taxon>Viridiplantae</taxon>
        <taxon>Streptophyta</taxon>
        <taxon>Embryophyta</taxon>
        <taxon>Tracheophyta</taxon>
        <taxon>Spermatophyta</taxon>
        <taxon>Magnoliopsida</taxon>
        <taxon>Liliopsida</taxon>
        <taxon>Poales</taxon>
        <taxon>Poaceae</taxon>
        <taxon>BOP clade</taxon>
        <taxon>Pooideae</taxon>
        <taxon>Poodae</taxon>
        <taxon>Poeae</taxon>
        <taxon>Poeae Chloroplast Group 2 (Poeae type)</taxon>
        <taxon>Loliodinae</taxon>
        <taxon>Loliinae</taxon>
        <taxon>Lolium</taxon>
    </lineage>
</organism>
<feature type="region of interest" description="Disordered" evidence="2">
    <location>
        <begin position="141"/>
        <end position="201"/>
    </location>
</feature>
<dbReference type="AlphaFoldDB" id="A0AAD8VYH2"/>
<dbReference type="Gene3D" id="4.10.60.10">
    <property type="entry name" value="Zinc finger, CCHC-type"/>
    <property type="match status" value="1"/>
</dbReference>
<evidence type="ECO:0000256" key="2">
    <source>
        <dbReference type="SAM" id="MobiDB-lite"/>
    </source>
</evidence>
<dbReference type="PROSITE" id="PS50158">
    <property type="entry name" value="ZF_CCHC"/>
    <property type="match status" value="1"/>
</dbReference>
<accession>A0AAD8VYH2</accession>
<keyword evidence="1" id="KW-0863">Zinc-finger</keyword>
<keyword evidence="5" id="KW-1185">Reference proteome</keyword>
<evidence type="ECO:0000313" key="5">
    <source>
        <dbReference type="Proteomes" id="UP001231189"/>
    </source>
</evidence>
<reference evidence="4" key="1">
    <citation type="submission" date="2023-07" db="EMBL/GenBank/DDBJ databases">
        <title>A chromosome-level genome assembly of Lolium multiflorum.</title>
        <authorList>
            <person name="Chen Y."/>
            <person name="Copetti D."/>
            <person name="Kolliker R."/>
            <person name="Studer B."/>
        </authorList>
    </citation>
    <scope>NUCLEOTIDE SEQUENCE</scope>
    <source>
        <strain evidence="4">02402/16</strain>
        <tissue evidence="4">Leaf</tissue>
    </source>
</reference>
<evidence type="ECO:0000259" key="3">
    <source>
        <dbReference type="PROSITE" id="PS50158"/>
    </source>
</evidence>
<evidence type="ECO:0000313" key="4">
    <source>
        <dbReference type="EMBL" id="KAK1625831.1"/>
    </source>
</evidence>
<comment type="caution">
    <text evidence="4">The sequence shown here is derived from an EMBL/GenBank/DDBJ whole genome shotgun (WGS) entry which is preliminary data.</text>
</comment>
<gene>
    <name evidence="4" type="ORF">QYE76_000146</name>
</gene>
<dbReference type="InterPro" id="IPR036875">
    <property type="entry name" value="Znf_CCHC_sf"/>
</dbReference>
<proteinExistence type="predicted"/>
<dbReference type="GO" id="GO:0003676">
    <property type="term" value="F:nucleic acid binding"/>
    <property type="evidence" value="ECO:0007669"/>
    <property type="project" value="InterPro"/>
</dbReference>
<protein>
    <recommendedName>
        <fullName evidence="3">CCHC-type domain-containing protein</fullName>
    </recommendedName>
</protein>
<feature type="compositionally biased region" description="Basic residues" evidence="2">
    <location>
        <begin position="144"/>
        <end position="153"/>
    </location>
</feature>
<keyword evidence="1" id="KW-0862">Zinc</keyword>
<dbReference type="Proteomes" id="UP001231189">
    <property type="component" value="Unassembled WGS sequence"/>
</dbReference>
<dbReference type="SUPFAM" id="SSF57756">
    <property type="entry name" value="Retrovirus zinc finger-like domains"/>
    <property type="match status" value="1"/>
</dbReference>
<feature type="region of interest" description="Disordered" evidence="2">
    <location>
        <begin position="1"/>
        <end position="107"/>
    </location>
</feature>